<reference evidence="1" key="1">
    <citation type="submission" date="2019-08" db="EMBL/GenBank/DDBJ databases">
        <authorList>
            <person name="Kucharzyk K."/>
            <person name="Murdoch R.W."/>
            <person name="Higgins S."/>
            <person name="Loffler F."/>
        </authorList>
    </citation>
    <scope>NUCLEOTIDE SEQUENCE</scope>
</reference>
<gene>
    <name evidence="1" type="ORF">SDC9_122269</name>
</gene>
<dbReference type="AlphaFoldDB" id="A0A645CE95"/>
<name>A0A645CE95_9ZZZZ</name>
<evidence type="ECO:0000313" key="1">
    <source>
        <dbReference type="EMBL" id="MPM75277.1"/>
    </source>
</evidence>
<dbReference type="EMBL" id="VSSQ01026520">
    <property type="protein sequence ID" value="MPM75277.1"/>
    <property type="molecule type" value="Genomic_DNA"/>
</dbReference>
<accession>A0A645CE95</accession>
<comment type="caution">
    <text evidence="1">The sequence shown here is derived from an EMBL/GenBank/DDBJ whole genome shotgun (WGS) entry which is preliminary data.</text>
</comment>
<organism evidence="1">
    <name type="scientific">bioreactor metagenome</name>
    <dbReference type="NCBI Taxonomy" id="1076179"/>
    <lineage>
        <taxon>unclassified sequences</taxon>
        <taxon>metagenomes</taxon>
        <taxon>ecological metagenomes</taxon>
    </lineage>
</organism>
<proteinExistence type="predicted"/>
<sequence length="93" mass="10418">MPAPPRKILKIAVKSIPTSVGIVPKNIPDTKSKIDLVSNVIPGKYFQGVTIRSIPVIPITRPTAILPYFERARSFFSQMISYKMLKDNNIAMF</sequence>
<protein>
    <submittedName>
        <fullName evidence="1">Uncharacterized protein</fullName>
    </submittedName>
</protein>